<dbReference type="RefSeq" id="XP_016470697.2">
    <property type="nucleotide sequence ID" value="XM_016615211.2"/>
</dbReference>
<dbReference type="Proteomes" id="UP000790787">
    <property type="component" value="Chromosome 18"/>
</dbReference>
<reference evidence="3" key="2">
    <citation type="submission" date="2025-08" db="UniProtKB">
        <authorList>
            <consortium name="RefSeq"/>
        </authorList>
    </citation>
    <scope>IDENTIFICATION</scope>
    <source>
        <tissue evidence="3">Leaf</tissue>
    </source>
</reference>
<sequence>MENQFHIHLLVSIIFSILFSVSGNETSFSSLNSTYIKQAKERFMSLDPPKLPDPPMPSYTFTIYNRDVFEKSKFKDYDSLLESRLARCHARASYLASIFDDDDVREGMIPSNDNQIGANETLTRQHDVMGSKIGRVKVPKTTSTYSANGEYVASFLLGTEEVKSFLLIDTGSDLLWWQCGPCAANKCYKQTNPLYIPTNSKIFRKVNCILHGEKCLDGMDRTYKCTTYTHQCLYDMKFTSGERSKGYMADDVITFVLDQRQVRVTFGCGTDQRGRRNFSGEYSGIVGLGRRILSGAGFSLPTQFGADLMSMCLPRFFSGKGSTLSFLTTAFPRTTSAKLLPNYKYPLFYYVNLYKVFVNDKVVPVSPSWWNFKRGVMGGVLVDTGTSITRFPKDFYIIFRYIFRAEVRDIPLAKSPFASLDTCYKEDPNGHDLDFPVVKLYFGSVNPNNMLLLAKERVLLHYRGLYCLAFMGWNRSRTVLGSNQLQGIGLTFDTSENTLSFDLDACD</sequence>
<dbReference type="Pfam" id="PF14541">
    <property type="entry name" value="TAXi_C"/>
    <property type="match status" value="1"/>
</dbReference>
<dbReference type="AlphaFoldDB" id="A0A1S4A1Y5"/>
<protein>
    <submittedName>
        <fullName evidence="3">Protein ASPARTIC PROTEASE IN GUARD CELL 1-like</fullName>
    </submittedName>
</protein>
<dbReference type="InterPro" id="IPR032861">
    <property type="entry name" value="TAXi_N"/>
</dbReference>
<organism evidence="2 3">
    <name type="scientific">Nicotiana tabacum</name>
    <name type="common">Common tobacco</name>
    <dbReference type="NCBI Taxonomy" id="4097"/>
    <lineage>
        <taxon>Eukaryota</taxon>
        <taxon>Viridiplantae</taxon>
        <taxon>Streptophyta</taxon>
        <taxon>Embryophyta</taxon>
        <taxon>Tracheophyta</taxon>
        <taxon>Spermatophyta</taxon>
        <taxon>Magnoliopsida</taxon>
        <taxon>eudicotyledons</taxon>
        <taxon>Gunneridae</taxon>
        <taxon>Pentapetalae</taxon>
        <taxon>asterids</taxon>
        <taxon>lamiids</taxon>
        <taxon>Solanales</taxon>
        <taxon>Solanaceae</taxon>
        <taxon>Nicotianoideae</taxon>
        <taxon>Nicotianeae</taxon>
        <taxon>Nicotiana</taxon>
    </lineage>
</organism>
<dbReference type="KEGG" id="nta:107792946"/>
<dbReference type="GO" id="GO:0004190">
    <property type="term" value="F:aspartic-type endopeptidase activity"/>
    <property type="evidence" value="ECO:0007669"/>
    <property type="project" value="InterPro"/>
</dbReference>
<dbReference type="SUPFAM" id="SSF50630">
    <property type="entry name" value="Acid proteases"/>
    <property type="match status" value="1"/>
</dbReference>
<dbReference type="PANTHER" id="PTHR13683:SF630">
    <property type="entry name" value="PROTEIN ASPARTIC PROTEASE IN GUARD CELL 1-LIKE"/>
    <property type="match status" value="1"/>
</dbReference>
<dbReference type="STRING" id="4097.A0A1S4A1Y5"/>
<dbReference type="Gene3D" id="2.40.70.10">
    <property type="entry name" value="Acid Proteases"/>
    <property type="match status" value="2"/>
</dbReference>
<dbReference type="PROSITE" id="PS51767">
    <property type="entry name" value="PEPTIDASE_A1"/>
    <property type="match status" value="1"/>
</dbReference>
<dbReference type="InterPro" id="IPR033121">
    <property type="entry name" value="PEPTIDASE_A1"/>
</dbReference>
<comment type="similarity">
    <text evidence="1">Belongs to the peptidase A1 family.</text>
</comment>
<dbReference type="PaxDb" id="4097-A0A1S4A1Y5"/>
<dbReference type="OrthoDB" id="851873at2759"/>
<dbReference type="InterPro" id="IPR001969">
    <property type="entry name" value="Aspartic_peptidase_AS"/>
</dbReference>
<dbReference type="InterPro" id="IPR021109">
    <property type="entry name" value="Peptidase_aspartic_dom_sf"/>
</dbReference>
<dbReference type="Pfam" id="PF14543">
    <property type="entry name" value="TAXi_N"/>
    <property type="match status" value="1"/>
</dbReference>
<keyword evidence="2" id="KW-1185">Reference proteome</keyword>
<name>A0A1S4A1Y5_TOBAC</name>
<evidence type="ECO:0000313" key="3">
    <source>
        <dbReference type="RefSeq" id="XP_016470697.2"/>
    </source>
</evidence>
<proteinExistence type="inferred from homology"/>
<reference evidence="2" key="1">
    <citation type="journal article" date="2014" name="Nat. Commun.">
        <title>The tobacco genome sequence and its comparison with those of tomato and potato.</title>
        <authorList>
            <person name="Sierro N."/>
            <person name="Battey J.N."/>
            <person name="Ouadi S."/>
            <person name="Bakaher N."/>
            <person name="Bovet L."/>
            <person name="Willig A."/>
            <person name="Goepfert S."/>
            <person name="Peitsch M.C."/>
            <person name="Ivanov N.V."/>
        </authorList>
    </citation>
    <scope>NUCLEOTIDE SEQUENCE [LARGE SCALE GENOMIC DNA]</scope>
</reference>
<evidence type="ECO:0000313" key="2">
    <source>
        <dbReference type="Proteomes" id="UP000790787"/>
    </source>
</evidence>
<dbReference type="InterPro" id="IPR001461">
    <property type="entry name" value="Aspartic_peptidase_A1"/>
</dbReference>
<evidence type="ECO:0000256" key="1">
    <source>
        <dbReference type="ARBA" id="ARBA00007447"/>
    </source>
</evidence>
<accession>A0A1S4A1Y5</accession>
<dbReference type="RefSeq" id="XP_016470697.1">
    <property type="nucleotide sequence ID" value="XM_016615211.1"/>
</dbReference>
<dbReference type="PROSITE" id="PS00141">
    <property type="entry name" value="ASP_PROTEASE"/>
    <property type="match status" value="1"/>
</dbReference>
<dbReference type="PANTHER" id="PTHR13683">
    <property type="entry name" value="ASPARTYL PROTEASES"/>
    <property type="match status" value="1"/>
</dbReference>
<gene>
    <name evidence="3" type="primary">LOC107792946</name>
</gene>
<dbReference type="InterPro" id="IPR032799">
    <property type="entry name" value="TAXi_C"/>
</dbReference>
<dbReference type="GO" id="GO:0006508">
    <property type="term" value="P:proteolysis"/>
    <property type="evidence" value="ECO:0007669"/>
    <property type="project" value="InterPro"/>
</dbReference>
<dbReference type="OMA" id="DTCLIPM"/>
<dbReference type="GeneID" id="107792946"/>